<name>A0A378I7E1_9GAMM</name>
<evidence type="ECO:0000313" key="2">
    <source>
        <dbReference type="EMBL" id="STX30660.1"/>
    </source>
</evidence>
<evidence type="ECO:0000313" key="4">
    <source>
        <dbReference type="Proteomes" id="UP000255066"/>
    </source>
</evidence>
<protein>
    <submittedName>
        <fullName evidence="2">Uncharacterized protein</fullName>
    </submittedName>
</protein>
<organism evidence="2 4">
    <name type="scientific">Legionella birminghamensis</name>
    <dbReference type="NCBI Taxonomy" id="28083"/>
    <lineage>
        <taxon>Bacteria</taxon>
        <taxon>Pseudomonadati</taxon>
        <taxon>Pseudomonadota</taxon>
        <taxon>Gammaproteobacteria</taxon>
        <taxon>Legionellales</taxon>
        <taxon>Legionellaceae</taxon>
        <taxon>Legionella</taxon>
    </lineage>
</organism>
<keyword evidence="3" id="KW-1185">Reference proteome</keyword>
<dbReference type="OrthoDB" id="9914918at2"/>
<proteinExistence type="predicted"/>
<reference evidence="1 3" key="1">
    <citation type="submission" date="2015-11" db="EMBL/GenBank/DDBJ databases">
        <title>Genomic analysis of 38 Legionella species identifies large and diverse effector repertoires.</title>
        <authorList>
            <person name="Burstein D."/>
            <person name="Amaro F."/>
            <person name="Zusman T."/>
            <person name="Lifshitz Z."/>
            <person name="Cohen O."/>
            <person name="Gilbert J.A."/>
            <person name="Pupko T."/>
            <person name="Shuman H.A."/>
            <person name="Segal G."/>
        </authorList>
    </citation>
    <scope>NUCLEOTIDE SEQUENCE [LARGE SCALE GENOMIC DNA]</scope>
    <source>
        <strain evidence="1 3">CDC#1407-AL-14</strain>
    </source>
</reference>
<dbReference type="EMBL" id="LNXT01000015">
    <property type="protein sequence ID" value="KTC72527.1"/>
    <property type="molecule type" value="Genomic_DNA"/>
</dbReference>
<dbReference type="RefSeq" id="WP_058523378.1">
    <property type="nucleotide sequence ID" value="NZ_CAAAHV010000101.1"/>
</dbReference>
<dbReference type="AlphaFoldDB" id="A0A378I7E1"/>
<evidence type="ECO:0000313" key="1">
    <source>
        <dbReference type="EMBL" id="KTC72527.1"/>
    </source>
</evidence>
<dbReference type="Proteomes" id="UP000255066">
    <property type="component" value="Unassembled WGS sequence"/>
</dbReference>
<evidence type="ECO:0000313" key="3">
    <source>
        <dbReference type="Proteomes" id="UP000054735"/>
    </source>
</evidence>
<sequence length="100" mass="12290">MDLLPLLLKIKEAFLKLHAFILKKFGYKIVKAEDYKDEEVEVDNNYPELSSKCIEEKNQGAKFCWSKKMHSGYEKYFEIECNTRRYFMWKRQFLWIKRNH</sequence>
<reference evidence="2 4" key="2">
    <citation type="submission" date="2018-06" db="EMBL/GenBank/DDBJ databases">
        <authorList>
            <consortium name="Pathogen Informatics"/>
            <person name="Doyle S."/>
        </authorList>
    </citation>
    <scope>NUCLEOTIDE SEQUENCE [LARGE SCALE GENOMIC DNA]</scope>
    <source>
        <strain evidence="2 4">NCTC12437</strain>
    </source>
</reference>
<gene>
    <name evidence="1" type="ORF">Lbir_1302</name>
    <name evidence="2" type="ORF">NCTC12437_00421</name>
</gene>
<dbReference type="EMBL" id="UGNW01000001">
    <property type="protein sequence ID" value="STX30660.1"/>
    <property type="molecule type" value="Genomic_DNA"/>
</dbReference>
<accession>A0A378I7E1</accession>
<dbReference type="Proteomes" id="UP000054735">
    <property type="component" value="Unassembled WGS sequence"/>
</dbReference>